<comment type="subunit">
    <text evidence="1">Component of the TIM23 complex.</text>
</comment>
<name>A0A251NAE7_PRUPE</name>
<dbReference type="Gramene" id="ONH96300">
    <property type="protein sequence ID" value="ONH96300"/>
    <property type="gene ID" value="PRUPE_7G119400"/>
</dbReference>
<dbReference type="OrthoDB" id="1711508at2759"/>
<dbReference type="EMBL" id="CM007657">
    <property type="protein sequence ID" value="ONH96300.1"/>
    <property type="molecule type" value="Genomic_DNA"/>
</dbReference>
<dbReference type="PROSITE" id="PS50969">
    <property type="entry name" value="FCP1"/>
    <property type="match status" value="1"/>
</dbReference>
<keyword evidence="1" id="KW-0809">Transit peptide</keyword>
<comment type="subcellular location">
    <subcellularLocation>
        <location evidence="1">Mitochondrion inner membrane</location>
        <topology evidence="1">Single-pass membrane protein</topology>
    </subcellularLocation>
</comment>
<evidence type="ECO:0000313" key="4">
    <source>
        <dbReference type="EMBL" id="ONH96300.1"/>
    </source>
</evidence>
<dbReference type="STRING" id="3760.A0A251NAE7"/>
<dbReference type="SUPFAM" id="SSF56784">
    <property type="entry name" value="HAD-like"/>
    <property type="match status" value="1"/>
</dbReference>
<dbReference type="Proteomes" id="UP000006882">
    <property type="component" value="Chromosome G7"/>
</dbReference>
<evidence type="ECO:0000313" key="5">
    <source>
        <dbReference type="Proteomes" id="UP000006882"/>
    </source>
</evidence>
<dbReference type="PANTHER" id="PTHR12210">
    <property type="entry name" value="DULLARD PROTEIN PHOSPHATASE"/>
    <property type="match status" value="1"/>
</dbReference>
<comment type="similarity">
    <text evidence="1">Belongs to the TIM50 family.</text>
</comment>
<accession>A0A251NAE7</accession>
<feature type="domain" description="FCP1 homology" evidence="3">
    <location>
        <begin position="34"/>
        <end position="221"/>
    </location>
</feature>
<proteinExistence type="inferred from homology"/>
<keyword evidence="1" id="KW-0813">Transport</keyword>
<dbReference type="GO" id="GO:0030150">
    <property type="term" value="P:protein import into mitochondrial matrix"/>
    <property type="evidence" value="ECO:0000318"/>
    <property type="project" value="GO_Central"/>
</dbReference>
<evidence type="ECO:0000259" key="3">
    <source>
        <dbReference type="PROSITE" id="PS50969"/>
    </source>
</evidence>
<reference evidence="4 5" key="1">
    <citation type="journal article" date="2013" name="Nat. Genet.">
        <title>The high-quality draft genome of peach (Prunus persica) identifies unique patterns of genetic diversity, domestication and genome evolution.</title>
        <authorList>
            <consortium name="International Peach Genome Initiative"/>
            <person name="Verde I."/>
            <person name="Abbott A.G."/>
            <person name="Scalabrin S."/>
            <person name="Jung S."/>
            <person name="Shu S."/>
            <person name="Marroni F."/>
            <person name="Zhebentyayeva T."/>
            <person name="Dettori M.T."/>
            <person name="Grimwood J."/>
            <person name="Cattonaro F."/>
            <person name="Zuccolo A."/>
            <person name="Rossini L."/>
            <person name="Jenkins J."/>
            <person name="Vendramin E."/>
            <person name="Meisel L.A."/>
            <person name="Decroocq V."/>
            <person name="Sosinski B."/>
            <person name="Prochnik S."/>
            <person name="Mitros T."/>
            <person name="Policriti A."/>
            <person name="Cipriani G."/>
            <person name="Dondini L."/>
            <person name="Ficklin S."/>
            <person name="Goodstein D.M."/>
            <person name="Xuan P."/>
            <person name="Del Fabbro C."/>
            <person name="Aramini V."/>
            <person name="Copetti D."/>
            <person name="Gonzalez S."/>
            <person name="Horner D.S."/>
            <person name="Falchi R."/>
            <person name="Lucas S."/>
            <person name="Mica E."/>
            <person name="Maldonado J."/>
            <person name="Lazzari B."/>
            <person name="Bielenberg D."/>
            <person name="Pirona R."/>
            <person name="Miculan M."/>
            <person name="Barakat A."/>
            <person name="Testolin R."/>
            <person name="Stella A."/>
            <person name="Tartarini S."/>
            <person name="Tonutti P."/>
            <person name="Arus P."/>
            <person name="Orellana A."/>
            <person name="Wells C."/>
            <person name="Main D."/>
            <person name="Vizzotto G."/>
            <person name="Silva H."/>
            <person name="Salamini F."/>
            <person name="Schmutz J."/>
            <person name="Morgante M."/>
            <person name="Rokhsar D.S."/>
        </authorList>
    </citation>
    <scope>NUCLEOTIDE SEQUENCE [LARGE SCALE GENOMIC DNA]</scope>
    <source>
        <strain evidence="5">cv. Nemared</strain>
    </source>
</reference>
<dbReference type="Gene3D" id="3.40.50.1000">
    <property type="entry name" value="HAD superfamily/HAD-like"/>
    <property type="match status" value="1"/>
</dbReference>
<keyword evidence="5" id="KW-1185">Reference proteome</keyword>
<dbReference type="InterPro" id="IPR050365">
    <property type="entry name" value="TIM50"/>
</dbReference>
<evidence type="ECO:0000256" key="1">
    <source>
        <dbReference type="RuleBase" id="RU365079"/>
    </source>
</evidence>
<dbReference type="Pfam" id="PF03031">
    <property type="entry name" value="NIF"/>
    <property type="match status" value="1"/>
</dbReference>
<keyword evidence="1" id="KW-0496">Mitochondrion</keyword>
<keyword evidence="1" id="KW-0653">Protein transport</keyword>
<organism evidence="4 5">
    <name type="scientific">Prunus persica</name>
    <name type="common">Peach</name>
    <name type="synonym">Amygdalus persica</name>
    <dbReference type="NCBI Taxonomy" id="3760"/>
    <lineage>
        <taxon>Eukaryota</taxon>
        <taxon>Viridiplantae</taxon>
        <taxon>Streptophyta</taxon>
        <taxon>Embryophyta</taxon>
        <taxon>Tracheophyta</taxon>
        <taxon>Spermatophyta</taxon>
        <taxon>Magnoliopsida</taxon>
        <taxon>eudicotyledons</taxon>
        <taxon>Gunneridae</taxon>
        <taxon>Pentapetalae</taxon>
        <taxon>rosids</taxon>
        <taxon>fabids</taxon>
        <taxon>Rosales</taxon>
        <taxon>Rosaceae</taxon>
        <taxon>Amygdaloideae</taxon>
        <taxon>Amygdaleae</taxon>
        <taxon>Prunus</taxon>
    </lineage>
</organism>
<comment type="function">
    <text evidence="1">Essential component of the TIM23 complex, a complex that mediates the translocation of transit peptide-containing proteins across the mitochondrial inner membrane.</text>
</comment>
<sequence length="261" mass="29709">MPRMSEKLKSKVECSGNNSSEAKECGLPLEKLNLGPRKKLLILGVGGLLCHRVYRCEKSGIPKFRCPDAAYGNFYVYKRPYCEDFMKFCLERFEVGIWSSAREWYMDSALDCVMKGLRRKLVFAWDQAECTDSGFMALEKRDKPILLKELKKIWENKGSKATLPSWIVQYSSTNTLLITTPYKALLNPPHTSICPAEYKVDQVDDMALGPKGELRLYLEGLADADDVTSYVEKHPIGQPAITSAHADWDFYSNIISHFQKD</sequence>
<dbReference type="InterPro" id="IPR036412">
    <property type="entry name" value="HAD-like_sf"/>
</dbReference>
<dbReference type="GO" id="GO:0005744">
    <property type="term" value="C:TIM23 mitochondrial import inner membrane translocase complex"/>
    <property type="evidence" value="ECO:0000318"/>
    <property type="project" value="GO_Central"/>
</dbReference>
<keyword evidence="1" id="KW-0811">Translocation</keyword>
<dbReference type="InterPro" id="IPR023214">
    <property type="entry name" value="HAD_sf"/>
</dbReference>
<protein>
    <recommendedName>
        <fullName evidence="1">Mitochondrial import inner membrane translocase subunit TIM50</fullName>
    </recommendedName>
</protein>
<dbReference type="AlphaFoldDB" id="A0A251NAE7"/>
<dbReference type="eggNOG" id="ENOG502RT7D">
    <property type="taxonomic scope" value="Eukaryota"/>
</dbReference>
<dbReference type="SMR" id="A0A251NAE7"/>
<feature type="region of interest" description="Disordered" evidence="2">
    <location>
        <begin position="1"/>
        <end position="22"/>
    </location>
</feature>
<dbReference type="SMART" id="SM00577">
    <property type="entry name" value="CPDc"/>
    <property type="match status" value="1"/>
</dbReference>
<evidence type="ECO:0000256" key="2">
    <source>
        <dbReference type="SAM" id="MobiDB-lite"/>
    </source>
</evidence>
<gene>
    <name evidence="4" type="ORF">PRUPE_7G119400</name>
</gene>
<feature type="compositionally biased region" description="Basic and acidic residues" evidence="2">
    <location>
        <begin position="1"/>
        <end position="12"/>
    </location>
</feature>
<dbReference type="InterPro" id="IPR004274">
    <property type="entry name" value="FCP1_dom"/>
</dbReference>